<feature type="compositionally biased region" description="Low complexity" evidence="1">
    <location>
        <begin position="422"/>
        <end position="432"/>
    </location>
</feature>
<feature type="non-terminal residue" evidence="4">
    <location>
        <position position="1"/>
    </location>
</feature>
<dbReference type="InterPro" id="IPR006045">
    <property type="entry name" value="Cupin_1"/>
</dbReference>
<protein>
    <recommendedName>
        <fullName evidence="3">Cupin type-1 domain-containing protein</fullName>
    </recommendedName>
</protein>
<dbReference type="OrthoDB" id="10044445at2759"/>
<keyword evidence="2" id="KW-1133">Transmembrane helix</keyword>
<feature type="region of interest" description="Disordered" evidence="1">
    <location>
        <begin position="1541"/>
        <end position="1598"/>
    </location>
</feature>
<evidence type="ECO:0000256" key="1">
    <source>
        <dbReference type="SAM" id="MobiDB-lite"/>
    </source>
</evidence>
<evidence type="ECO:0000313" key="4">
    <source>
        <dbReference type="EMBL" id="CAF1144225.1"/>
    </source>
</evidence>
<dbReference type="EMBL" id="CAJNOQ010006692">
    <property type="protein sequence ID" value="CAF1144225.1"/>
    <property type="molecule type" value="Genomic_DNA"/>
</dbReference>
<keyword evidence="2" id="KW-0472">Membrane</keyword>
<name>A0A814S904_9BILA</name>
<keyword evidence="6" id="KW-1185">Reference proteome</keyword>
<sequence>SPFHNAPHLVDATISKLIANGILAKGYFLLDARCRGRQSFMKLPVPSDPKLRSTDVASSVNEMNQPIEVDPASRYVYEHMENGHRKANRFVCKQKDVCDMSIPEMGVVVIRCLETPNRFTGKKENSILFRRSSYFNMLFIFYLLSFVYVLIGARTLCEYHQPQMRTTSAQHCSVIVRFDECPRSEGMRRVVRHLLRMLEYGDLPPAMLYDCACMLKLFIDKWYKTNHLKKSSRTNFLHTMHLAIDRFHQPNHLRQMCQKGMPVDHNSHKGIYDQVDSQVAEWMFSYFKNFKRAFRVYSYPKSFTFFLILFHLENCSITKIQADQQLIGLQVIPTDVVTNINQAFKHAFFSSPLTGEWSTKTGTTHAISTTTLSTVSDKEEKSTTPKEATEIHIVNAKQTTPLDDVLDCYDKNGTNNDDNEQEQQVPDQPQVQQTNRNEVFWPLFTDTINPEAHECLTIDGFKKHYTRFLLELREGHLLPQNIIRSITSQIVILIEIIHRIIQKKTKSHQLLTASVTTANNSYILSSDLNETISRITAIISLTSKNEHQFLKLCTEYFGFQVPVQIKLNKQNKYGYYIPIQKIITEMLSKADVVESLINNLNATAKCSTADPDLMFSYRDGYLWPKITHLYNDTVIPSYKQSANKFFEPIVNDLNELQTTGIRIESFSGILHFAFTTLSADNLASNEIGGFQKNFNAGNFCRMCHISYEHRLYPLNTISFLPRTRLTHDNYVKKVLEANNGSVIQGVRSRSILSKLIGYHPIVSLPNDIMHDYSEGVCPIIIMAVFKEASERRLLTYGQIEERLSIFQYGDSDSSNRPPVVRKKHLAKGKISDSASQKLCLFKLLPIIFDVIEQLTTLELYTCLREIVEYVFARPFRKTWLPRLQQLTVRFHSLMVHHTPERVVPKVHFVTDYSPLILMNGPATRYWCMRYEAKRLYFKQLALRSFNFKNIPFTLAKRHQLRQCLLFSLDKYYNVIDEIYCSKIVEPNQLTRFVKNLLFANIQGFNETTTLMEYETLIYKHVRFSKGSVFVSKFEHTEEIPYFVLPSNIFKIENRYIIIVKELQTVQFEESLWCYEIERLQIHKMMVPDDLIKIHPNGLDIYDVNNLSYVNILSQQDVDGETLRLLQQTEIEKIFPKLKQRVKFVSERDLLFSETKQSHINLLVPVLNESNETALSKPLKKDEMKQTSGLIVIEHNLHDDILSYDVYDETIETAQHIQHTTNTDQENIESENIAPKPRLLPDYTLPLFTSKVQQAIAYKQYENFAGHTNHRRLLLDSVYEGAVSKYCLYYSSGNDYTIMTQAILRTLNTPLTDMFAMLYISEMNDCNNDEDGMEKVIQTIKDELKEKDWDSELVIRLWRKSFQHRRLYVRDHPIAEVLEKYPGFGIPDLIFEEVKMTDGIDLAANALRFLPNFLKKVPNEGFVNDLWTVRLVKLLSKYYKETWQHILSEKEPISPKPFIRLTEESFNLYLDWRLICTTGSHEEALALIFAIYNIFEIQITGVHNRVIHLMYGILFQDQGILTKHLRSQLKIWNYMIEPKKTKDDGHPTGINKRKRTLSSGFEDEEAEIQQTITGVETPSQLQSSQNALTSEEETNSDSDHKDLNEALTILFFYKISVGINGATVDQNATQASLVTDTYLQRDAYFTAEDYLIYFDPAATDKPGQHINQQHGSVTLFQVPFVPGLLGIELGAIRLQLKKCAIRQPLTFRSDVITYVLEGHVRL</sequence>
<feature type="compositionally biased region" description="Polar residues" evidence="1">
    <location>
        <begin position="1567"/>
        <end position="1588"/>
    </location>
</feature>
<evidence type="ECO:0000313" key="6">
    <source>
        <dbReference type="Proteomes" id="UP000663829"/>
    </source>
</evidence>
<feature type="transmembrane region" description="Helical" evidence="2">
    <location>
        <begin position="133"/>
        <end position="151"/>
    </location>
</feature>
<dbReference type="EMBL" id="CAJOBC010006693">
    <property type="protein sequence ID" value="CAF3907894.1"/>
    <property type="molecule type" value="Genomic_DNA"/>
</dbReference>
<gene>
    <name evidence="4" type="ORF">GPM918_LOCUS20845</name>
    <name evidence="5" type="ORF">SRO942_LOCUS20844</name>
</gene>
<dbReference type="Proteomes" id="UP000681722">
    <property type="component" value="Unassembled WGS sequence"/>
</dbReference>
<keyword evidence="2" id="KW-0812">Transmembrane</keyword>
<organism evidence="4 6">
    <name type="scientific">Didymodactylos carnosus</name>
    <dbReference type="NCBI Taxonomy" id="1234261"/>
    <lineage>
        <taxon>Eukaryota</taxon>
        <taxon>Metazoa</taxon>
        <taxon>Spiralia</taxon>
        <taxon>Gnathifera</taxon>
        <taxon>Rotifera</taxon>
        <taxon>Eurotatoria</taxon>
        <taxon>Bdelloidea</taxon>
        <taxon>Philodinida</taxon>
        <taxon>Philodinidae</taxon>
        <taxon>Didymodactylos</taxon>
    </lineage>
</organism>
<dbReference type="Proteomes" id="UP000663829">
    <property type="component" value="Unassembled WGS sequence"/>
</dbReference>
<feature type="non-terminal residue" evidence="4">
    <location>
        <position position="1721"/>
    </location>
</feature>
<proteinExistence type="predicted"/>
<dbReference type="Pfam" id="PF00190">
    <property type="entry name" value="Cupin_1"/>
    <property type="match status" value="1"/>
</dbReference>
<evidence type="ECO:0000259" key="3">
    <source>
        <dbReference type="Pfam" id="PF00190"/>
    </source>
</evidence>
<comment type="caution">
    <text evidence="4">The sequence shown here is derived from an EMBL/GenBank/DDBJ whole genome shotgun (WGS) entry which is preliminary data.</text>
</comment>
<reference evidence="4" key="1">
    <citation type="submission" date="2021-02" db="EMBL/GenBank/DDBJ databases">
        <authorList>
            <person name="Nowell W R."/>
        </authorList>
    </citation>
    <scope>NUCLEOTIDE SEQUENCE</scope>
</reference>
<feature type="region of interest" description="Disordered" evidence="1">
    <location>
        <begin position="404"/>
        <end position="432"/>
    </location>
</feature>
<accession>A0A814S904</accession>
<feature type="domain" description="Cupin type-1" evidence="3">
    <location>
        <begin position="1659"/>
        <end position="1720"/>
    </location>
</feature>
<evidence type="ECO:0000313" key="5">
    <source>
        <dbReference type="EMBL" id="CAF3907894.1"/>
    </source>
</evidence>
<evidence type="ECO:0000256" key="2">
    <source>
        <dbReference type="SAM" id="Phobius"/>
    </source>
</evidence>